<name>C4J0Y9_MAIZE</name>
<evidence type="ECO:0000313" key="1">
    <source>
        <dbReference type="EMBL" id="ACR34839.1"/>
    </source>
</evidence>
<protein>
    <submittedName>
        <fullName evidence="1">Uncharacterized protein</fullName>
    </submittedName>
</protein>
<reference evidence="1" key="1">
    <citation type="journal article" date="2009" name="PLoS Genet.">
        <title>Sequencing, mapping, and analysis of 27,455 maize full-length cDNAs.</title>
        <authorList>
            <person name="Soderlund C."/>
            <person name="Descour A."/>
            <person name="Kudrna D."/>
            <person name="Bomhoff M."/>
            <person name="Boyd L."/>
            <person name="Currie J."/>
            <person name="Angelova A."/>
            <person name="Collura K."/>
            <person name="Wissotski M."/>
            <person name="Ashley E."/>
            <person name="Morrow D."/>
            <person name="Fernandes J."/>
            <person name="Walbot V."/>
            <person name="Yu Y."/>
        </authorList>
    </citation>
    <scope>NUCLEOTIDE SEQUENCE</scope>
    <source>
        <strain evidence="1">B73</strain>
    </source>
</reference>
<sequence>MTYMDVHKSWAGFTLELSCKFISRYLQCSKFLVDDETRHRWDMIRATTYTRLLLCKGRDGPTGVVLRLHLGAALHGPTGVHTIQRKAGTDVPQIHHALRATVLKRFPLSSTASVPLWC</sequence>
<reference evidence="1" key="2">
    <citation type="submission" date="2012-06" db="EMBL/GenBank/DDBJ databases">
        <authorList>
            <person name="Yu Y."/>
            <person name="Currie J."/>
            <person name="Lomeli R."/>
            <person name="Angelova A."/>
            <person name="Collura K."/>
            <person name="Wissotski M."/>
            <person name="Campos D."/>
            <person name="Kudrna D."/>
            <person name="Golser W."/>
            <person name="Ashely E."/>
            <person name="Descour A."/>
            <person name="Fernandes J."/>
            <person name="Soderlund C."/>
            <person name="Walbot V."/>
        </authorList>
    </citation>
    <scope>NUCLEOTIDE SEQUENCE</scope>
    <source>
        <strain evidence="1">B73</strain>
    </source>
</reference>
<proteinExistence type="evidence at transcript level"/>
<dbReference type="EMBL" id="BT084486">
    <property type="protein sequence ID" value="ACR34839.1"/>
    <property type="molecule type" value="mRNA"/>
</dbReference>
<accession>C4J0Y9</accession>
<dbReference type="AlphaFoldDB" id="C4J0Y9"/>
<organism evidence="1">
    <name type="scientific">Zea mays</name>
    <name type="common">Maize</name>
    <dbReference type="NCBI Taxonomy" id="4577"/>
    <lineage>
        <taxon>Eukaryota</taxon>
        <taxon>Viridiplantae</taxon>
        <taxon>Streptophyta</taxon>
        <taxon>Embryophyta</taxon>
        <taxon>Tracheophyta</taxon>
        <taxon>Spermatophyta</taxon>
        <taxon>Magnoliopsida</taxon>
        <taxon>Liliopsida</taxon>
        <taxon>Poales</taxon>
        <taxon>Poaceae</taxon>
        <taxon>PACMAD clade</taxon>
        <taxon>Panicoideae</taxon>
        <taxon>Andropogonodae</taxon>
        <taxon>Andropogoneae</taxon>
        <taxon>Tripsacinae</taxon>
        <taxon>Zea</taxon>
    </lineage>
</organism>